<dbReference type="InterPro" id="IPR015938">
    <property type="entry name" value="Glycine_N-acyltransferase_N"/>
</dbReference>
<dbReference type="PANTHER" id="PTHR15298:SF1">
    <property type="entry name" value="GLYCINE N-ACYLTRANSFERASE-LIKE PROTEIN"/>
    <property type="match status" value="1"/>
</dbReference>
<feature type="domain" description="Glycine N-acyltransferase N-terminal" evidence="2">
    <location>
        <begin position="1"/>
        <end position="41"/>
    </location>
</feature>
<dbReference type="STRING" id="9244.A0A091IGF4"/>
<proteinExistence type="inferred from homology"/>
<dbReference type="InterPro" id="IPR010313">
    <property type="entry name" value="Glycine_N-acyltransferase"/>
</dbReference>
<dbReference type="AlphaFoldDB" id="A0A091IGF4"/>
<keyword evidence="1 3" id="KW-0012">Acyltransferase</keyword>
<name>A0A091IGF4_CALAN</name>
<keyword evidence="4" id="KW-1185">Reference proteome</keyword>
<dbReference type="Pfam" id="PF06021">
    <property type="entry name" value="Gly_acyl_tr_N"/>
    <property type="match status" value="2"/>
</dbReference>
<protein>
    <recommendedName>
        <fullName evidence="1">Glycine N-acyltransferase-like protein</fullName>
        <ecNumber evidence="1">2.3.1.-</ecNumber>
    </recommendedName>
</protein>
<dbReference type="GO" id="GO:0047961">
    <property type="term" value="F:glycine N-acyltransferase activity"/>
    <property type="evidence" value="ECO:0007669"/>
    <property type="project" value="InterPro"/>
</dbReference>
<organism evidence="3 4">
    <name type="scientific">Calypte anna</name>
    <name type="common">Anna's hummingbird</name>
    <name type="synonym">Archilochus anna</name>
    <dbReference type="NCBI Taxonomy" id="9244"/>
    <lineage>
        <taxon>Eukaryota</taxon>
        <taxon>Metazoa</taxon>
        <taxon>Chordata</taxon>
        <taxon>Craniata</taxon>
        <taxon>Vertebrata</taxon>
        <taxon>Euteleostomi</taxon>
        <taxon>Archelosauria</taxon>
        <taxon>Archosauria</taxon>
        <taxon>Dinosauria</taxon>
        <taxon>Saurischia</taxon>
        <taxon>Theropoda</taxon>
        <taxon>Coelurosauria</taxon>
        <taxon>Aves</taxon>
        <taxon>Neognathae</taxon>
        <taxon>Neoaves</taxon>
        <taxon>Strisores</taxon>
        <taxon>Apodiformes</taxon>
        <taxon>Trochilidae</taxon>
        <taxon>Calypte</taxon>
    </lineage>
</organism>
<feature type="non-terminal residue" evidence="3">
    <location>
        <position position="1"/>
    </location>
</feature>
<evidence type="ECO:0000256" key="1">
    <source>
        <dbReference type="RuleBase" id="RU368002"/>
    </source>
</evidence>
<dbReference type="EC" id="2.3.1.-" evidence="1"/>
<reference evidence="3 4" key="1">
    <citation type="submission" date="2014-04" db="EMBL/GenBank/DDBJ databases">
        <title>Genome evolution of avian class.</title>
        <authorList>
            <person name="Zhang G."/>
            <person name="Li C."/>
        </authorList>
    </citation>
    <scope>NUCLEOTIDE SEQUENCE [LARGE SCALE GENOMIC DNA]</scope>
    <source>
        <strain evidence="3">BGI_N300</strain>
    </source>
</reference>
<evidence type="ECO:0000313" key="3">
    <source>
        <dbReference type="EMBL" id="KFP07357.1"/>
    </source>
</evidence>
<dbReference type="Proteomes" id="UP000054308">
    <property type="component" value="Unassembled WGS sequence"/>
</dbReference>
<dbReference type="PANTHER" id="PTHR15298">
    <property type="entry name" value="L-COA N-ACYLTRANSFERASE-RELATED"/>
    <property type="match status" value="1"/>
</dbReference>
<sequence>VYGAVLNINRGNPGDFEVAVDSWPNFGAILARCRKEVGTRDISGGTPRLLFTGTWVLTGSCWRPPGACTGTEPSTSLVGMGGTGRGLLGRTGKLDPSIQVGSLNQTHLDLLNQTWPYGGNSRSRQYLGELLSTFPNLCLQDGTTGQPLSWVLTDPFGTGTHAYTLPAHRRHGYMRTCLTLAAKQAQTRGFPSFG</sequence>
<evidence type="ECO:0000313" key="4">
    <source>
        <dbReference type="Proteomes" id="UP000054308"/>
    </source>
</evidence>
<feature type="non-terminal residue" evidence="3">
    <location>
        <position position="194"/>
    </location>
</feature>
<gene>
    <name evidence="3" type="ORF">N300_13879</name>
</gene>
<dbReference type="EMBL" id="KL218650">
    <property type="protein sequence ID" value="KFP07357.1"/>
    <property type="molecule type" value="Genomic_DNA"/>
</dbReference>
<dbReference type="GO" id="GO:0005739">
    <property type="term" value="C:mitochondrion"/>
    <property type="evidence" value="ECO:0007669"/>
    <property type="project" value="InterPro"/>
</dbReference>
<feature type="domain" description="Glycine N-acyltransferase N-terminal" evidence="2">
    <location>
        <begin position="95"/>
        <end position="135"/>
    </location>
</feature>
<dbReference type="InterPro" id="IPR016181">
    <property type="entry name" value="Acyl_CoA_acyltransferase"/>
</dbReference>
<evidence type="ECO:0000259" key="2">
    <source>
        <dbReference type="Pfam" id="PF06021"/>
    </source>
</evidence>
<comment type="similarity">
    <text evidence="1">Belongs to the glycine N-acyltransferase family.</text>
</comment>
<dbReference type="SUPFAM" id="SSF55729">
    <property type="entry name" value="Acyl-CoA N-acyltransferases (Nat)"/>
    <property type="match status" value="1"/>
</dbReference>
<accession>A0A091IGF4</accession>
<keyword evidence="1 3" id="KW-0808">Transferase</keyword>
<dbReference type="Gene3D" id="3.40.630.30">
    <property type="match status" value="1"/>
</dbReference>